<evidence type="ECO:0000256" key="3">
    <source>
        <dbReference type="ARBA" id="ARBA00022553"/>
    </source>
</evidence>
<dbReference type="GO" id="GO:0009927">
    <property type="term" value="F:histidine phosphotransfer kinase activity"/>
    <property type="evidence" value="ECO:0007669"/>
    <property type="project" value="TreeGrafter"/>
</dbReference>
<feature type="region of interest" description="Disordered" evidence="7">
    <location>
        <begin position="116"/>
        <end position="139"/>
    </location>
</feature>
<evidence type="ECO:0000256" key="8">
    <source>
        <dbReference type="SAM" id="Phobius"/>
    </source>
</evidence>
<dbReference type="SUPFAM" id="SSF47384">
    <property type="entry name" value="Homodimeric domain of signal transducing histidine kinase"/>
    <property type="match status" value="1"/>
</dbReference>
<dbReference type="InterPro" id="IPR003661">
    <property type="entry name" value="HisK_dim/P_dom"/>
</dbReference>
<dbReference type="PANTHER" id="PTHR43047:SF66">
    <property type="entry name" value="HISKA"/>
    <property type="match status" value="1"/>
</dbReference>
<organism evidence="11 12">
    <name type="scientific">Hypholoma sublateritium (strain FD-334 SS-4)</name>
    <dbReference type="NCBI Taxonomy" id="945553"/>
    <lineage>
        <taxon>Eukaryota</taxon>
        <taxon>Fungi</taxon>
        <taxon>Dikarya</taxon>
        <taxon>Basidiomycota</taxon>
        <taxon>Agaricomycotina</taxon>
        <taxon>Agaricomycetes</taxon>
        <taxon>Agaricomycetidae</taxon>
        <taxon>Agaricales</taxon>
        <taxon>Agaricineae</taxon>
        <taxon>Strophariaceae</taxon>
        <taxon>Hypholoma</taxon>
    </lineage>
</organism>
<gene>
    <name evidence="11" type="ORF">HYPSUDRAFT_34654</name>
</gene>
<feature type="region of interest" description="Disordered" evidence="7">
    <location>
        <begin position="815"/>
        <end position="878"/>
    </location>
</feature>
<evidence type="ECO:0000256" key="5">
    <source>
        <dbReference type="ARBA" id="ARBA00022777"/>
    </source>
</evidence>
<dbReference type="PANTHER" id="PTHR43047">
    <property type="entry name" value="TWO-COMPONENT HISTIDINE PROTEIN KINASE"/>
    <property type="match status" value="1"/>
</dbReference>
<keyword evidence="3 6" id="KW-0597">Phosphoprotein</keyword>
<dbReference type="SMART" id="SM00387">
    <property type="entry name" value="HATPase_c"/>
    <property type="match status" value="1"/>
</dbReference>
<evidence type="ECO:0000256" key="1">
    <source>
        <dbReference type="ARBA" id="ARBA00000085"/>
    </source>
</evidence>
<dbReference type="SMART" id="SM00448">
    <property type="entry name" value="REC"/>
    <property type="match status" value="1"/>
</dbReference>
<evidence type="ECO:0000256" key="6">
    <source>
        <dbReference type="PROSITE-ProRule" id="PRU00169"/>
    </source>
</evidence>
<name>A0A0D2LKL3_HYPSF</name>
<dbReference type="CDD" id="cd00082">
    <property type="entry name" value="HisKA"/>
    <property type="match status" value="1"/>
</dbReference>
<dbReference type="Proteomes" id="UP000054270">
    <property type="component" value="Unassembled WGS sequence"/>
</dbReference>
<evidence type="ECO:0000313" key="12">
    <source>
        <dbReference type="Proteomes" id="UP000054270"/>
    </source>
</evidence>
<evidence type="ECO:0000259" key="9">
    <source>
        <dbReference type="PROSITE" id="PS50109"/>
    </source>
</evidence>
<dbReference type="AlphaFoldDB" id="A0A0D2LKL3"/>
<accession>A0A0D2LKL3</accession>
<feature type="domain" description="Response regulatory" evidence="10">
    <location>
        <begin position="949"/>
        <end position="1096"/>
    </location>
</feature>
<dbReference type="Pfam" id="PF00512">
    <property type="entry name" value="HisKA"/>
    <property type="match status" value="1"/>
</dbReference>
<dbReference type="InterPro" id="IPR003594">
    <property type="entry name" value="HATPase_dom"/>
</dbReference>
<dbReference type="OMA" id="KSEMHYN"/>
<evidence type="ECO:0000256" key="2">
    <source>
        <dbReference type="ARBA" id="ARBA00012438"/>
    </source>
</evidence>
<proteinExistence type="predicted"/>
<dbReference type="EMBL" id="KN817522">
    <property type="protein sequence ID" value="KJA28267.1"/>
    <property type="molecule type" value="Genomic_DNA"/>
</dbReference>
<feature type="transmembrane region" description="Helical" evidence="8">
    <location>
        <begin position="291"/>
        <end position="308"/>
    </location>
</feature>
<keyword evidence="8" id="KW-0472">Membrane</keyword>
<feature type="modified residue" description="4-aspartylphosphate" evidence="6">
    <location>
        <position position="1031"/>
    </location>
</feature>
<keyword evidence="8" id="KW-1133">Transmembrane helix</keyword>
<evidence type="ECO:0000313" key="11">
    <source>
        <dbReference type="EMBL" id="KJA28267.1"/>
    </source>
</evidence>
<dbReference type="Gene3D" id="1.10.287.130">
    <property type="match status" value="1"/>
</dbReference>
<dbReference type="Gene3D" id="3.30.565.10">
    <property type="entry name" value="Histidine kinase-like ATPase, C-terminal domain"/>
    <property type="match status" value="1"/>
</dbReference>
<dbReference type="InterPro" id="IPR036097">
    <property type="entry name" value="HisK_dim/P_sf"/>
</dbReference>
<dbReference type="InterPro" id="IPR005467">
    <property type="entry name" value="His_kinase_dom"/>
</dbReference>
<dbReference type="GO" id="GO:0000155">
    <property type="term" value="F:phosphorelay sensor kinase activity"/>
    <property type="evidence" value="ECO:0007669"/>
    <property type="project" value="InterPro"/>
</dbReference>
<sequence>MDKENTDSIPMIQTSMIQTSMTSTAFDLPLPPPAVHSASGSTRNRSGRRKTAHFNTLSVYWANFRKRIGTGTAPSSSSVVGESTAECSVSHKVDANQTDQVDEIVVDRAWTDDIKSSVSHSEHGANPEKSGGSHQKEVNSDHESVVYGGIWNTSTPLGILRWRAWPFVMEIFSSRFIDEKSEVHYAQESWFLKKSLALTASVWLIVNWVLGCLFIPHNPIGILDKIFYFGVAPALSLPVVFMIMYDWPRDRPFIYQIFLVVSIWCWSFYQVISILACGFYSSSPHCQGKDFMATFYYTSALQTIALFGLRLNRFPAAIGALIFFLFASISVIPHRSQWARSMINFFIFQAFLIYVHYVSENSERRLYTLRDQLKVQFKATQKAQINERKASDSKRRLTSYVFHEVRVPLNTALLAVQNMEASGTVARDQEIEFNALCGSLSMMSKVLNDVLDFNRMDSGKFESMSRPYGFHHVMRSLFVPLQLATNARGLEFETDLDPNIDIMARKAAYKATGESMDDIKAHIQDNPDIVGVVTGDETRLRQIITNLASNACKFTPTGGKLSIRTRLILPALPEGSDPLSFGEPIQTNGHLDVGDAPRPLSKDYLTQHNIEHGKPSTPMEWIVVRIEVSDTGYGIKPQDMIQSKLFSAFNQTEQGRQQGGKGTGLGLALVRQIVKLSGGRLGVRSKAGEGSTFWVELPLGVGSKTFNPGPPDIHDAASSSDLDTLHRPNLRVKSPACADSGIKAVDAAGLRVSRKVSTSAQRNSAAMQGIMEQGGRVELVLRKRRPDTENGVAPNIDNPLMSTELPVETLITTLSQPLTPDEPSPEGKEFVVTGSSKPTVRESQEPTVAPPPPALSTSVSQTTIAHHDPSTATSSGKATPIQRPTFVRLPTPVQFSMSGPKPVDSSPTESLQFPLGEKRTSNLKTFDNNFTNGSPSASFNAMNIEPDLPVLVVDDDPLTRTLMKRILTRLGCHVSVAENGEVALEMILGQRITMGATPSSDSSGNFGPILEQIQDLKPLDPEGKYAVVFLDNQMPIMSGLKVASKLRELGRNDFIVGVTGNALLSDQEEYLEAGVDHVLTKPVLERSLRDILVEADGKRKDEKLEERPKS</sequence>
<feature type="compositionally biased region" description="Polar residues" evidence="7">
    <location>
        <begin position="855"/>
        <end position="877"/>
    </location>
</feature>
<dbReference type="PROSITE" id="PS50110">
    <property type="entry name" value="RESPONSE_REGULATORY"/>
    <property type="match status" value="1"/>
</dbReference>
<keyword evidence="5" id="KW-0418">Kinase</keyword>
<dbReference type="Gene3D" id="3.40.50.2300">
    <property type="match status" value="1"/>
</dbReference>
<comment type="catalytic activity">
    <reaction evidence="1">
        <text>ATP + protein L-histidine = ADP + protein N-phospho-L-histidine.</text>
        <dbReference type="EC" id="2.7.13.3"/>
    </reaction>
</comment>
<keyword evidence="4" id="KW-0808">Transferase</keyword>
<dbReference type="InterPro" id="IPR004358">
    <property type="entry name" value="Sig_transdc_His_kin-like_C"/>
</dbReference>
<evidence type="ECO:0000259" key="10">
    <source>
        <dbReference type="PROSITE" id="PS50110"/>
    </source>
</evidence>
<dbReference type="SUPFAM" id="SSF55874">
    <property type="entry name" value="ATPase domain of HSP90 chaperone/DNA topoisomerase II/histidine kinase"/>
    <property type="match status" value="1"/>
</dbReference>
<dbReference type="Pfam" id="PF02518">
    <property type="entry name" value="HATPase_c"/>
    <property type="match status" value="1"/>
</dbReference>
<evidence type="ECO:0000256" key="7">
    <source>
        <dbReference type="SAM" id="MobiDB-lite"/>
    </source>
</evidence>
<dbReference type="OrthoDB" id="60033at2759"/>
<dbReference type="PROSITE" id="PS50109">
    <property type="entry name" value="HIS_KIN"/>
    <property type="match status" value="1"/>
</dbReference>
<feature type="domain" description="Histidine kinase" evidence="9">
    <location>
        <begin position="400"/>
        <end position="701"/>
    </location>
</feature>
<dbReference type="EC" id="2.7.13.3" evidence="2"/>
<keyword evidence="8" id="KW-0812">Transmembrane</keyword>
<feature type="transmembrane region" description="Helical" evidence="8">
    <location>
        <begin position="314"/>
        <end position="332"/>
    </location>
</feature>
<dbReference type="STRING" id="945553.A0A0D2LKL3"/>
<protein>
    <recommendedName>
        <fullName evidence="2">histidine kinase</fullName>
        <ecNumber evidence="2">2.7.13.3</ecNumber>
    </recommendedName>
</protein>
<dbReference type="InterPro" id="IPR036890">
    <property type="entry name" value="HATPase_C_sf"/>
</dbReference>
<dbReference type="SUPFAM" id="SSF52172">
    <property type="entry name" value="CheY-like"/>
    <property type="match status" value="1"/>
</dbReference>
<dbReference type="PRINTS" id="PR00344">
    <property type="entry name" value="BCTRLSENSOR"/>
</dbReference>
<dbReference type="SMART" id="SM00388">
    <property type="entry name" value="HisKA"/>
    <property type="match status" value="1"/>
</dbReference>
<feature type="transmembrane region" description="Helical" evidence="8">
    <location>
        <begin position="227"/>
        <end position="247"/>
    </location>
</feature>
<dbReference type="CDD" id="cd17546">
    <property type="entry name" value="REC_hyHK_CKI1_RcsC-like"/>
    <property type="match status" value="1"/>
</dbReference>
<keyword evidence="12" id="KW-1185">Reference proteome</keyword>
<dbReference type="GO" id="GO:0005886">
    <property type="term" value="C:plasma membrane"/>
    <property type="evidence" value="ECO:0007669"/>
    <property type="project" value="TreeGrafter"/>
</dbReference>
<feature type="transmembrane region" description="Helical" evidence="8">
    <location>
        <begin position="253"/>
        <end position="279"/>
    </location>
</feature>
<dbReference type="Pfam" id="PF00072">
    <property type="entry name" value="Response_reg"/>
    <property type="match status" value="1"/>
</dbReference>
<dbReference type="InterPro" id="IPR011006">
    <property type="entry name" value="CheY-like_superfamily"/>
</dbReference>
<feature type="compositionally biased region" description="Basic and acidic residues" evidence="7">
    <location>
        <begin position="116"/>
        <end position="126"/>
    </location>
</feature>
<feature type="transmembrane region" description="Helical" evidence="8">
    <location>
        <begin position="196"/>
        <end position="215"/>
    </location>
</feature>
<dbReference type="InterPro" id="IPR001789">
    <property type="entry name" value="Sig_transdc_resp-reg_receiver"/>
</dbReference>
<evidence type="ECO:0000256" key="4">
    <source>
        <dbReference type="ARBA" id="ARBA00022679"/>
    </source>
</evidence>
<reference evidence="12" key="1">
    <citation type="submission" date="2014-04" db="EMBL/GenBank/DDBJ databases">
        <title>Evolutionary Origins and Diversification of the Mycorrhizal Mutualists.</title>
        <authorList>
            <consortium name="DOE Joint Genome Institute"/>
            <consortium name="Mycorrhizal Genomics Consortium"/>
            <person name="Kohler A."/>
            <person name="Kuo A."/>
            <person name="Nagy L.G."/>
            <person name="Floudas D."/>
            <person name="Copeland A."/>
            <person name="Barry K.W."/>
            <person name="Cichocki N."/>
            <person name="Veneault-Fourrey C."/>
            <person name="LaButti K."/>
            <person name="Lindquist E.A."/>
            <person name="Lipzen A."/>
            <person name="Lundell T."/>
            <person name="Morin E."/>
            <person name="Murat C."/>
            <person name="Riley R."/>
            <person name="Ohm R."/>
            <person name="Sun H."/>
            <person name="Tunlid A."/>
            <person name="Henrissat B."/>
            <person name="Grigoriev I.V."/>
            <person name="Hibbett D.S."/>
            <person name="Martin F."/>
        </authorList>
    </citation>
    <scope>NUCLEOTIDE SEQUENCE [LARGE SCALE GENOMIC DNA]</scope>
    <source>
        <strain evidence="12">FD-334 SS-4</strain>
    </source>
</reference>